<evidence type="ECO:0000313" key="7">
    <source>
        <dbReference type="Proteomes" id="UP000192801"/>
    </source>
</evidence>
<dbReference type="InterPro" id="IPR049449">
    <property type="entry name" value="TesB_ACOT8-like_N"/>
</dbReference>
<dbReference type="CDD" id="cd03444">
    <property type="entry name" value="Thioesterase_II_repeat1"/>
    <property type="match status" value="1"/>
</dbReference>
<comment type="similarity">
    <text evidence="1">Belongs to the C/M/P thioester hydrolase family.</text>
</comment>
<dbReference type="InterPro" id="IPR049450">
    <property type="entry name" value="ACOT8-like_C"/>
</dbReference>
<gene>
    <name evidence="6" type="ORF">BST26_18965</name>
</gene>
<name>A0A1X0CYH0_9MYCO</name>
<reference evidence="6 7" key="1">
    <citation type="submission" date="2016-12" db="EMBL/GenBank/DDBJ databases">
        <title>The new phylogeny of genus Mycobacterium.</title>
        <authorList>
            <person name="Tortoli E."/>
            <person name="Trovato A."/>
            <person name="Cirillo D.M."/>
        </authorList>
    </citation>
    <scope>NUCLEOTIDE SEQUENCE [LARGE SCALE GENOMIC DNA]</scope>
    <source>
        <strain evidence="6 7">DSM 45130</strain>
    </source>
</reference>
<keyword evidence="7" id="KW-1185">Reference proteome</keyword>
<dbReference type="InterPro" id="IPR042171">
    <property type="entry name" value="Acyl-CoA_hotdog"/>
</dbReference>
<dbReference type="GO" id="GO:0009062">
    <property type="term" value="P:fatty acid catabolic process"/>
    <property type="evidence" value="ECO:0007669"/>
    <property type="project" value="TreeGrafter"/>
</dbReference>
<proteinExistence type="inferred from homology"/>
<evidence type="ECO:0000256" key="3">
    <source>
        <dbReference type="SAM" id="MobiDB-lite"/>
    </source>
</evidence>
<accession>A0A1X0CYH0</accession>
<dbReference type="EMBL" id="MVHS01000065">
    <property type="protein sequence ID" value="ORA65211.1"/>
    <property type="molecule type" value="Genomic_DNA"/>
</dbReference>
<dbReference type="AlphaFoldDB" id="A0A1X0CYH0"/>
<evidence type="ECO:0000256" key="2">
    <source>
        <dbReference type="ARBA" id="ARBA00022801"/>
    </source>
</evidence>
<dbReference type="Gene3D" id="2.40.160.210">
    <property type="entry name" value="Acyl-CoA thioesterase, double hotdog domain"/>
    <property type="match status" value="1"/>
</dbReference>
<protein>
    <recommendedName>
        <fullName evidence="8">Acyl-CoA thioesterase II</fullName>
    </recommendedName>
</protein>
<dbReference type="InterPro" id="IPR029069">
    <property type="entry name" value="HotDog_dom_sf"/>
</dbReference>
<keyword evidence="2" id="KW-0378">Hydrolase</keyword>
<feature type="region of interest" description="Disordered" evidence="3">
    <location>
        <begin position="1"/>
        <end position="36"/>
    </location>
</feature>
<dbReference type="GO" id="GO:0047617">
    <property type="term" value="F:fatty acyl-CoA hydrolase activity"/>
    <property type="evidence" value="ECO:0007669"/>
    <property type="project" value="InterPro"/>
</dbReference>
<feature type="domain" description="Acyl-CoA thioesterase-like N-terminal HotDog" evidence="4">
    <location>
        <begin position="36"/>
        <end position="114"/>
    </location>
</feature>
<evidence type="ECO:0000259" key="5">
    <source>
        <dbReference type="Pfam" id="PF20789"/>
    </source>
</evidence>
<comment type="caution">
    <text evidence="6">The sequence shown here is derived from an EMBL/GenBank/DDBJ whole genome shotgun (WGS) entry which is preliminary data.</text>
</comment>
<feature type="domain" description="Acyl-CoA thioesterase-like C-terminal" evidence="5">
    <location>
        <begin position="172"/>
        <end position="272"/>
    </location>
</feature>
<evidence type="ECO:0008006" key="8">
    <source>
        <dbReference type="Google" id="ProtNLM"/>
    </source>
</evidence>
<evidence type="ECO:0000313" key="6">
    <source>
        <dbReference type="EMBL" id="ORA65211.1"/>
    </source>
</evidence>
<dbReference type="SUPFAM" id="SSF54637">
    <property type="entry name" value="Thioesterase/thiol ester dehydrase-isomerase"/>
    <property type="match status" value="2"/>
</dbReference>
<dbReference type="Pfam" id="PF20789">
    <property type="entry name" value="4HBT_3C"/>
    <property type="match status" value="1"/>
</dbReference>
<sequence length="276" mass="29498">MTVEPAGSSVAGPRARGTTPLAEPGGEEFTATGYGPADKRAFGGQFVAQALRAAAATVTPEARPTSVHVQFLRAGTAGPVDYRVERTYDGRTAMTRRVSSRQGGRINTVATVSFATELPGPVHPRVGDPIPDPTQLPVAAPPGPAPGVPLHDFDLRYREDGEGEGFVREFHWRTVQPLSGDPILHYAVAAYLTDLYLLDTALRVHDHTVTDRHFRYGTTDSAIWFHTPLRADEWNLLRSSSPVAGAGRGLVTATLFGADGRPAATLVQEGLVAARE</sequence>
<dbReference type="Proteomes" id="UP000192801">
    <property type="component" value="Unassembled WGS sequence"/>
</dbReference>
<organism evidence="6 7">
    <name type="scientific">Mycolicibacterium insubricum</name>
    <dbReference type="NCBI Taxonomy" id="444597"/>
    <lineage>
        <taxon>Bacteria</taxon>
        <taxon>Bacillati</taxon>
        <taxon>Actinomycetota</taxon>
        <taxon>Actinomycetes</taxon>
        <taxon>Mycobacteriales</taxon>
        <taxon>Mycobacteriaceae</taxon>
        <taxon>Mycolicibacterium</taxon>
    </lineage>
</organism>
<dbReference type="Pfam" id="PF13622">
    <property type="entry name" value="4HBT_3"/>
    <property type="match status" value="1"/>
</dbReference>
<dbReference type="InterPro" id="IPR003703">
    <property type="entry name" value="Acyl_CoA_thio"/>
</dbReference>
<evidence type="ECO:0000256" key="1">
    <source>
        <dbReference type="ARBA" id="ARBA00006538"/>
    </source>
</evidence>
<dbReference type="PANTHER" id="PTHR11066">
    <property type="entry name" value="ACYL-COA THIOESTERASE"/>
    <property type="match status" value="1"/>
</dbReference>
<dbReference type="PANTHER" id="PTHR11066:SF34">
    <property type="entry name" value="ACYL-COENZYME A THIOESTERASE 8"/>
    <property type="match status" value="1"/>
</dbReference>
<dbReference type="STRING" id="444597.BST26_18965"/>
<dbReference type="GO" id="GO:0006637">
    <property type="term" value="P:acyl-CoA metabolic process"/>
    <property type="evidence" value="ECO:0007669"/>
    <property type="project" value="InterPro"/>
</dbReference>
<evidence type="ECO:0000259" key="4">
    <source>
        <dbReference type="Pfam" id="PF13622"/>
    </source>
</evidence>